<feature type="domain" description="Bacterial type II secretion system protein E" evidence="2">
    <location>
        <begin position="54"/>
        <end position="327"/>
    </location>
</feature>
<dbReference type="Gene3D" id="3.30.450.380">
    <property type="match status" value="1"/>
</dbReference>
<protein>
    <submittedName>
        <fullName evidence="3">Pilus assembly protein CpaF</fullName>
    </submittedName>
</protein>
<evidence type="ECO:0000256" key="1">
    <source>
        <dbReference type="ARBA" id="ARBA00006611"/>
    </source>
</evidence>
<dbReference type="RefSeq" id="WP_094363026.1">
    <property type="nucleotide sequence ID" value="NZ_NMVQ01000005.1"/>
</dbReference>
<comment type="similarity">
    <text evidence="1">Belongs to the GSP E family.</text>
</comment>
<evidence type="ECO:0000313" key="3">
    <source>
        <dbReference type="EMBL" id="OYO24146.1"/>
    </source>
</evidence>
<dbReference type="Proteomes" id="UP000216311">
    <property type="component" value="Unassembled WGS sequence"/>
</dbReference>
<dbReference type="InterPro" id="IPR001482">
    <property type="entry name" value="T2SS/T4SS_dom"/>
</dbReference>
<dbReference type="EMBL" id="NMVQ01000005">
    <property type="protein sequence ID" value="OYO24146.1"/>
    <property type="molecule type" value="Genomic_DNA"/>
</dbReference>
<dbReference type="GO" id="GO:0016887">
    <property type="term" value="F:ATP hydrolysis activity"/>
    <property type="evidence" value="ECO:0007669"/>
    <property type="project" value="InterPro"/>
</dbReference>
<dbReference type="PANTHER" id="PTHR30486">
    <property type="entry name" value="TWITCHING MOTILITY PROTEIN PILT"/>
    <property type="match status" value="1"/>
</dbReference>
<organism evidence="3 4">
    <name type="scientific">Enemella dayhoffiae</name>
    <dbReference type="NCBI Taxonomy" id="2016507"/>
    <lineage>
        <taxon>Bacteria</taxon>
        <taxon>Bacillati</taxon>
        <taxon>Actinomycetota</taxon>
        <taxon>Actinomycetes</taxon>
        <taxon>Propionibacteriales</taxon>
        <taxon>Propionibacteriaceae</taxon>
        <taxon>Enemella</taxon>
    </lineage>
</organism>
<keyword evidence="4" id="KW-1185">Reference proteome</keyword>
<dbReference type="PANTHER" id="PTHR30486:SF6">
    <property type="entry name" value="TYPE IV PILUS RETRACTATION ATPASE PILT"/>
    <property type="match status" value="1"/>
</dbReference>
<sequence>MSPEELELVRTELVRLGRSPLPPDVAAVMHRLGLPVSDAALVDTVAALRRDAVGAGRLEPLLRLPGVTDVLVNGAGQVFIDRGEGLELTEVRFDGEDEVRRLAARMAAAVGRRLDDGVPFVDARMADGTRLHAVLAPLAHPGTCLSLRVPAGRRFRLADWVAAGSIPAAGAEVLAGLVRARVAFLVSGGTGTGKTTLLASMLAEVPADERLLVVEDSRELQPDHPHCVRLEARAPNAEGAGAIPLSDLVRQALRMRPDRIVLGEVRGAELCDLLTALNTGHEGGCGTVHANSASDVPARLAALAALGGMGAEALRAQAAAALDVVVHVLRERGAAGRPGRRRVATIQVLQGDGQGLRMLPALDFTPDGELRTGRGFSALQELCAR</sequence>
<dbReference type="InterPro" id="IPR027417">
    <property type="entry name" value="P-loop_NTPase"/>
</dbReference>
<gene>
    <name evidence="3" type="ORF">CGZ93_04835</name>
</gene>
<evidence type="ECO:0000313" key="4">
    <source>
        <dbReference type="Proteomes" id="UP000216311"/>
    </source>
</evidence>
<dbReference type="SUPFAM" id="SSF52540">
    <property type="entry name" value="P-loop containing nucleoside triphosphate hydrolases"/>
    <property type="match status" value="1"/>
</dbReference>
<dbReference type="Gene3D" id="3.40.50.300">
    <property type="entry name" value="P-loop containing nucleotide triphosphate hydrolases"/>
    <property type="match status" value="1"/>
</dbReference>
<dbReference type="OrthoDB" id="9810761at2"/>
<evidence type="ECO:0000259" key="2">
    <source>
        <dbReference type="Pfam" id="PF00437"/>
    </source>
</evidence>
<reference evidence="3 4" key="1">
    <citation type="submission" date="2017-07" db="EMBL/GenBank/DDBJ databases">
        <title>Draft whole genome sequences of clinical Proprionibacteriaceae strains.</title>
        <authorList>
            <person name="Bernier A.-M."/>
            <person name="Bernard K."/>
            <person name="Domingo M.-C."/>
        </authorList>
    </citation>
    <scope>NUCLEOTIDE SEQUENCE [LARGE SCALE GENOMIC DNA]</scope>
    <source>
        <strain evidence="3 4">NML 130396</strain>
    </source>
</reference>
<dbReference type="InterPro" id="IPR022399">
    <property type="entry name" value="TadA-like_ATPase"/>
</dbReference>
<accession>A0A255HA07</accession>
<dbReference type="Pfam" id="PF00437">
    <property type="entry name" value="T2SSE"/>
    <property type="match status" value="1"/>
</dbReference>
<dbReference type="InterPro" id="IPR050921">
    <property type="entry name" value="T4SS_GSP_E_ATPase"/>
</dbReference>
<dbReference type="NCBIfam" id="TIGR03819">
    <property type="entry name" value="heli_sec_ATPase"/>
    <property type="match status" value="1"/>
</dbReference>
<dbReference type="CDD" id="cd01130">
    <property type="entry name" value="VirB11-like_ATPase"/>
    <property type="match status" value="1"/>
</dbReference>
<dbReference type="AlphaFoldDB" id="A0A255HA07"/>
<comment type="caution">
    <text evidence="3">The sequence shown here is derived from an EMBL/GenBank/DDBJ whole genome shotgun (WGS) entry which is preliminary data.</text>
</comment>
<name>A0A255HA07_9ACTN</name>
<proteinExistence type="inferred from homology"/>